<name>A0AAX6NBW3_PRIAR</name>
<accession>A0AAX6NBW3</accession>
<protein>
    <submittedName>
        <fullName evidence="1">Uncharacterized protein</fullName>
    </submittedName>
</protein>
<dbReference type="Proteomes" id="UP001269400">
    <property type="component" value="Unassembled WGS sequence"/>
</dbReference>
<dbReference type="AlphaFoldDB" id="A0AAX6NBW3"/>
<organism evidence="1 2">
    <name type="scientific">Priestia aryabhattai</name>
    <name type="common">Bacillus aryabhattai</name>
    <dbReference type="NCBI Taxonomy" id="412384"/>
    <lineage>
        <taxon>Bacteria</taxon>
        <taxon>Bacillati</taxon>
        <taxon>Bacillota</taxon>
        <taxon>Bacilli</taxon>
        <taxon>Bacillales</taxon>
        <taxon>Bacillaceae</taxon>
        <taxon>Priestia</taxon>
    </lineage>
</organism>
<reference evidence="1" key="1">
    <citation type="journal article" date="2022" name="J Environ Chem Eng">
        <title>Biodegradation of petroleum oil using a constructed nonpathogenic and heavy metal-tolerant bacterial consortium isolated from marine sponges.</title>
        <authorList>
            <person name="Dechsakulwatana C."/>
            <person name="Rungsihiranrut A."/>
            <person name="Muangchinda C."/>
            <person name="Ningthoujam R."/>
            <person name="Klankeo P."/>
            <person name="Pinyakong O."/>
        </authorList>
    </citation>
    <scope>NUCLEOTIDE SEQUENCE</scope>
    <source>
        <strain evidence="1">TL01-2</strain>
    </source>
</reference>
<gene>
    <name evidence="1" type="ORF">O0Q50_19140</name>
</gene>
<dbReference type="RefSeq" id="WP_316910517.1">
    <property type="nucleotide sequence ID" value="NZ_JAPTGD010000002.1"/>
</dbReference>
<comment type="caution">
    <text evidence="1">The sequence shown here is derived from an EMBL/GenBank/DDBJ whole genome shotgun (WGS) entry which is preliminary data.</text>
</comment>
<dbReference type="EMBL" id="JAPTGD010000002">
    <property type="protein sequence ID" value="MDU9693289.1"/>
    <property type="molecule type" value="Genomic_DNA"/>
</dbReference>
<reference evidence="1" key="2">
    <citation type="submission" date="2022-12" db="EMBL/GenBank/DDBJ databases">
        <authorList>
            <person name="Dechsakulwatana C."/>
            <person name="Rungsihiranrut A."/>
            <person name="Muangchinda C."/>
            <person name="Ningthoujam R."/>
            <person name="Klankeo P."/>
            <person name="Pinyakong O."/>
        </authorList>
    </citation>
    <scope>NUCLEOTIDE SEQUENCE</scope>
    <source>
        <strain evidence="1">TL01-2</strain>
    </source>
</reference>
<evidence type="ECO:0000313" key="1">
    <source>
        <dbReference type="EMBL" id="MDU9693289.1"/>
    </source>
</evidence>
<evidence type="ECO:0000313" key="2">
    <source>
        <dbReference type="Proteomes" id="UP001269400"/>
    </source>
</evidence>
<proteinExistence type="predicted"/>
<sequence length="184" mass="21927">MLTDTLQELVNKITNKTNYLSVKESSLPYYISSFLSMSSSKKESENIIEYVSYIIDVDRLPSLYKKPLMELIRRFEFSPLSFYSFNFSIKTGFFYNCTPGKQNNEYAMLQWIRCRGYKNIDALELKWSFLTEESRTSEYLKLYKYAQKEVIKELKKMKPLVNQFNKDTSRLLSELYAVEMNRVF</sequence>